<dbReference type="PROSITE" id="PS50023">
    <property type="entry name" value="LIM_DOMAIN_2"/>
    <property type="match status" value="1"/>
</dbReference>
<reference evidence="7 8" key="1">
    <citation type="submission" date="2018-11" db="EMBL/GenBank/DDBJ databases">
        <authorList>
            <person name="Lopez-Roques C."/>
            <person name="Donnadieu C."/>
            <person name="Bouchez O."/>
            <person name="Klopp C."/>
            <person name="Cabau C."/>
            <person name="Zahm M."/>
        </authorList>
    </citation>
    <scope>NUCLEOTIDE SEQUENCE [LARGE SCALE GENOMIC DNA]</scope>
    <source>
        <strain evidence="7">RS831</strain>
        <tissue evidence="7">Whole body</tissue>
    </source>
</reference>
<evidence type="ECO:0000256" key="5">
    <source>
        <dbReference type="SAM" id="MobiDB-lite"/>
    </source>
</evidence>
<dbReference type="PANTHER" id="PTHR15468:SF12">
    <property type="match status" value="1"/>
</dbReference>
<evidence type="ECO:0000313" key="8">
    <source>
        <dbReference type="Proteomes" id="UP000283210"/>
    </source>
</evidence>
<accession>A0A437CLN2</accession>
<dbReference type="EMBL" id="CM012450">
    <property type="protein sequence ID" value="RVE63696.1"/>
    <property type="molecule type" value="Genomic_DNA"/>
</dbReference>
<dbReference type="Pfam" id="PF00412">
    <property type="entry name" value="LIM"/>
    <property type="match status" value="1"/>
</dbReference>
<dbReference type="CDD" id="cd08368">
    <property type="entry name" value="LIM"/>
    <property type="match status" value="1"/>
</dbReference>
<reference evidence="7 8" key="2">
    <citation type="submission" date="2019-01" db="EMBL/GenBank/DDBJ databases">
        <title>A chromosome length genome reference of the Java medaka (oryzias javanicus).</title>
        <authorList>
            <person name="Herpin A."/>
            <person name="Takehana Y."/>
            <person name="Naruse K."/>
            <person name="Ansai S."/>
            <person name="Kawaguchi M."/>
        </authorList>
    </citation>
    <scope>NUCLEOTIDE SEQUENCE [LARGE SCALE GENOMIC DNA]</scope>
    <source>
        <strain evidence="7">RS831</strain>
        <tissue evidence="7">Whole body</tissue>
    </source>
</reference>
<dbReference type="InterPro" id="IPR001781">
    <property type="entry name" value="Znf_LIM"/>
</dbReference>
<evidence type="ECO:0000259" key="6">
    <source>
        <dbReference type="PROSITE" id="PS50023"/>
    </source>
</evidence>
<evidence type="ECO:0000256" key="3">
    <source>
        <dbReference type="ARBA" id="ARBA00023038"/>
    </source>
</evidence>
<keyword evidence="2 4" id="KW-0862">Zinc</keyword>
<gene>
    <name evidence="7" type="ORF">OJAV_G00138730</name>
</gene>
<dbReference type="PROSITE" id="PS00478">
    <property type="entry name" value="LIM_DOMAIN_1"/>
    <property type="match status" value="1"/>
</dbReference>
<feature type="region of interest" description="Disordered" evidence="5">
    <location>
        <begin position="88"/>
        <end position="119"/>
    </location>
</feature>
<evidence type="ECO:0000256" key="2">
    <source>
        <dbReference type="ARBA" id="ARBA00022833"/>
    </source>
</evidence>
<keyword evidence="8" id="KW-1185">Reference proteome</keyword>
<dbReference type="Proteomes" id="UP000283210">
    <property type="component" value="Chromosome 14"/>
</dbReference>
<name>A0A437CLN2_ORYJA</name>
<dbReference type="InterPro" id="IPR052621">
    <property type="entry name" value="Cell_Prolif/Cornif_Regul"/>
</dbReference>
<organism evidence="7 8">
    <name type="scientific">Oryzias javanicus</name>
    <name type="common">Javanese ricefish</name>
    <name type="synonym">Aplocheilus javanicus</name>
    <dbReference type="NCBI Taxonomy" id="123683"/>
    <lineage>
        <taxon>Eukaryota</taxon>
        <taxon>Metazoa</taxon>
        <taxon>Chordata</taxon>
        <taxon>Craniata</taxon>
        <taxon>Vertebrata</taxon>
        <taxon>Euteleostomi</taxon>
        <taxon>Actinopterygii</taxon>
        <taxon>Neopterygii</taxon>
        <taxon>Teleostei</taxon>
        <taxon>Neoteleostei</taxon>
        <taxon>Acanthomorphata</taxon>
        <taxon>Ovalentaria</taxon>
        <taxon>Atherinomorphae</taxon>
        <taxon>Beloniformes</taxon>
        <taxon>Adrianichthyidae</taxon>
        <taxon>Oryziinae</taxon>
        <taxon>Oryzias</taxon>
    </lineage>
</organism>
<evidence type="ECO:0000313" key="7">
    <source>
        <dbReference type="EMBL" id="RVE63696.1"/>
    </source>
</evidence>
<sequence length="203" mass="22844">MIYDAVKEVRSRHTAQRQTQINLTKIQPTRKKRKLIFPMMVFSLMDHLLRLQTTQSLKNLQSILLLSQDSVHKVIELTDAMDMEAPGLESVSKPVDAPEPRLPQESELKQPQADNKNFENSGKIAESLSSTKNHTRLFSNNDICTYCNKIIDGNAKIVFNEPAVICHPKCLKCGVCATNLGGLEIPMFLSNEAILCVDCYRKA</sequence>
<proteinExistence type="predicted"/>
<dbReference type="GO" id="GO:0046872">
    <property type="term" value="F:metal ion binding"/>
    <property type="evidence" value="ECO:0007669"/>
    <property type="project" value="UniProtKB-KW"/>
</dbReference>
<dbReference type="OrthoDB" id="8909291at2759"/>
<dbReference type="SMART" id="SM00132">
    <property type="entry name" value="LIM"/>
    <property type="match status" value="1"/>
</dbReference>
<dbReference type="Gene3D" id="2.10.110.10">
    <property type="entry name" value="Cysteine Rich Protein"/>
    <property type="match status" value="1"/>
</dbReference>
<feature type="compositionally biased region" description="Basic and acidic residues" evidence="5">
    <location>
        <begin position="96"/>
        <end position="108"/>
    </location>
</feature>
<keyword evidence="3 4" id="KW-0440">LIM domain</keyword>
<feature type="domain" description="LIM zinc-binding" evidence="6">
    <location>
        <begin position="142"/>
        <end position="203"/>
    </location>
</feature>
<protein>
    <recommendedName>
        <fullName evidence="6">LIM zinc-binding domain-containing protein</fullName>
    </recommendedName>
</protein>
<evidence type="ECO:0000256" key="4">
    <source>
        <dbReference type="PROSITE-ProRule" id="PRU00125"/>
    </source>
</evidence>
<dbReference type="AlphaFoldDB" id="A0A437CLN2"/>
<keyword evidence="1 4" id="KW-0479">Metal-binding</keyword>
<evidence type="ECO:0000256" key="1">
    <source>
        <dbReference type="ARBA" id="ARBA00022723"/>
    </source>
</evidence>
<dbReference type="PANTHER" id="PTHR15468">
    <property type="entry name" value="ZNF185"/>
    <property type="match status" value="1"/>
</dbReference>